<feature type="signal peptide" evidence="5">
    <location>
        <begin position="1"/>
        <end position="20"/>
    </location>
</feature>
<evidence type="ECO:0000256" key="5">
    <source>
        <dbReference type="RuleBase" id="RU367124"/>
    </source>
</evidence>
<dbReference type="GO" id="GO:0005576">
    <property type="term" value="C:extracellular region"/>
    <property type="evidence" value="ECO:0007669"/>
    <property type="project" value="UniProtKB-SubCell"/>
</dbReference>
<comment type="domain">
    <text evidence="5">The RxLR-dEER motif acts to carry the protein into the host cell cytoplasm through binding to cell surface phosphatidylinositol-3-phosphate.</text>
</comment>
<comment type="function">
    <text evidence="5">Effector that suppresses plant defense responses during pathogen infection.</text>
</comment>
<evidence type="ECO:0000256" key="2">
    <source>
        <dbReference type="ARBA" id="ARBA00010400"/>
    </source>
</evidence>
<dbReference type="InterPro" id="IPR031825">
    <property type="entry name" value="RXLR"/>
</dbReference>
<keyword evidence="3 5" id="KW-0964">Secreted</keyword>
<reference evidence="6" key="1">
    <citation type="journal article" date="2011" name="Plant Cell">
        <title>Transcriptional programming and functional interactions within the Phytophthora sojae RXLR effector repertoire.</title>
        <authorList>
            <person name="Wang Q."/>
            <person name="Han C."/>
            <person name="Ferreira A.O."/>
            <person name="Yu X."/>
            <person name="Ye W."/>
            <person name="Tripathy S."/>
            <person name="Kale S.D."/>
            <person name="Gu B."/>
            <person name="Sheng Y."/>
            <person name="Sui Y."/>
            <person name="Wang X."/>
            <person name="Zhang Z."/>
            <person name="Cheng B."/>
            <person name="Dong S."/>
            <person name="Shan W."/>
            <person name="Zheng X."/>
            <person name="Dou D."/>
            <person name="Tyler B.M."/>
            <person name="Wang Y."/>
        </authorList>
    </citation>
    <scope>NUCLEOTIDE SEQUENCE</scope>
    <source>
        <strain evidence="6">P7064</strain>
    </source>
</reference>
<evidence type="ECO:0000313" key="6">
    <source>
        <dbReference type="EMBL" id="AEK80486.1"/>
    </source>
</evidence>
<name>G1FQU8_PHYSO</name>
<comment type="similarity">
    <text evidence="2 5">Belongs to the RxLR effector family.</text>
</comment>
<organism evidence="6">
    <name type="scientific">Phytophthora sojae</name>
    <name type="common">Soybean stem and root rot agent</name>
    <name type="synonym">Phytophthora megasperma f. sp. glycines</name>
    <dbReference type="NCBI Taxonomy" id="67593"/>
    <lineage>
        <taxon>Eukaryota</taxon>
        <taxon>Sar</taxon>
        <taxon>Stramenopiles</taxon>
        <taxon>Oomycota</taxon>
        <taxon>Peronosporomycetes</taxon>
        <taxon>Peronosporales</taxon>
        <taxon>Peronosporaceae</taxon>
        <taxon>Phytophthora</taxon>
    </lineage>
</organism>
<evidence type="ECO:0000256" key="4">
    <source>
        <dbReference type="ARBA" id="ARBA00022729"/>
    </source>
</evidence>
<comment type="subcellular location">
    <subcellularLocation>
        <location evidence="1 5">Secreted</location>
    </subcellularLocation>
</comment>
<dbReference type="PROSITE" id="PS51257">
    <property type="entry name" value="PROKAR_LIPOPROTEIN"/>
    <property type="match status" value="1"/>
</dbReference>
<proteinExistence type="inferred from homology"/>
<dbReference type="AlphaFoldDB" id="G1FQU8"/>
<evidence type="ECO:0000256" key="1">
    <source>
        <dbReference type="ARBA" id="ARBA00004613"/>
    </source>
</evidence>
<dbReference type="VEuPathDB" id="FungiDB:PHYSODRAFT_284677"/>
<protein>
    <recommendedName>
        <fullName evidence="5">RxLR effector protein</fullName>
    </recommendedName>
</protein>
<gene>
    <name evidence="6" type="primary">Avh</name>
</gene>
<sequence>MRLTYVLLVAVTTLLVSCDATKPSTEATAVSKRLLRFVEAADEEERRIDFSPEKLRKMLGDETYRLKKFGMWDSDGHTFDGLKHYLLLSDSSMVKLRNMYKAWLEQ</sequence>
<evidence type="ECO:0000256" key="3">
    <source>
        <dbReference type="ARBA" id="ARBA00022525"/>
    </source>
</evidence>
<dbReference type="EMBL" id="JN253673">
    <property type="protein sequence ID" value="AEK80486.1"/>
    <property type="molecule type" value="Genomic_DNA"/>
</dbReference>
<dbReference type="Pfam" id="PF16810">
    <property type="entry name" value="RXLR"/>
    <property type="match status" value="1"/>
</dbReference>
<accession>G1FQU8</accession>
<feature type="chain" id="PRO_5028513783" description="RxLR effector protein" evidence="5">
    <location>
        <begin position="21"/>
        <end position="106"/>
    </location>
</feature>
<keyword evidence="4 5" id="KW-0732">Signal</keyword>